<keyword evidence="1" id="KW-0472">Membrane</keyword>
<feature type="transmembrane region" description="Helical" evidence="1">
    <location>
        <begin position="92"/>
        <end position="111"/>
    </location>
</feature>
<dbReference type="OrthoDB" id="2865734at2"/>
<dbReference type="PATRIC" id="fig|189381.10.peg.3532"/>
<keyword evidence="1" id="KW-1133">Transmembrane helix</keyword>
<dbReference type="AlphaFoldDB" id="A0A161SZ87"/>
<dbReference type="EMBL" id="LQQY01000034">
    <property type="protein sequence ID" value="KZE45253.1"/>
    <property type="molecule type" value="Genomic_DNA"/>
</dbReference>
<name>A0A161SZ87_9BACI</name>
<dbReference type="RefSeq" id="WP_048012759.1">
    <property type="nucleotide sequence ID" value="NZ_JBLGCT010000001.1"/>
</dbReference>
<feature type="transmembrane region" description="Helical" evidence="1">
    <location>
        <begin position="6"/>
        <end position="23"/>
    </location>
</feature>
<feature type="transmembrane region" description="Helical" evidence="1">
    <location>
        <begin position="68"/>
        <end position="86"/>
    </location>
</feature>
<evidence type="ECO:0000256" key="1">
    <source>
        <dbReference type="SAM" id="Phobius"/>
    </source>
</evidence>
<evidence type="ECO:0000313" key="2">
    <source>
        <dbReference type="EMBL" id="KZE45253.1"/>
    </source>
</evidence>
<proteinExistence type="predicted"/>
<reference evidence="3" key="1">
    <citation type="submission" date="2016-01" db="EMBL/GenBank/DDBJ databases">
        <title>Whole genome sequencing of Bhargavaea cecembensis T14.</title>
        <authorList>
            <person name="Hong K.W."/>
        </authorList>
    </citation>
    <scope>NUCLEOTIDE SEQUENCE [LARGE SCALE GENOMIC DNA]</scope>
    <source>
        <strain evidence="3">M19</strain>
    </source>
</reference>
<evidence type="ECO:0000313" key="3">
    <source>
        <dbReference type="Proteomes" id="UP000076510"/>
    </source>
</evidence>
<accession>A0A161SZ87</accession>
<keyword evidence="1" id="KW-0812">Transmembrane</keyword>
<comment type="caution">
    <text evidence="2">The sequence shown here is derived from an EMBL/GenBank/DDBJ whole genome shotgun (WGS) entry which is preliminary data.</text>
</comment>
<protein>
    <submittedName>
        <fullName evidence="2">Uncharacterized protein</fullName>
    </submittedName>
</protein>
<gene>
    <name evidence="2" type="ORF">AV649_03385</name>
</gene>
<dbReference type="Proteomes" id="UP000076510">
    <property type="component" value="Unassembled WGS sequence"/>
</dbReference>
<sequence length="212" mass="24894">MWISTGFSIIYLFCIIYMISYRLNIKKAVERSDEAYYPSAQTKLDNIIVPDRWEPMIPLDKRSKSYRILHWGTPALILLMSILFILVFGMDFLHGSFINFGYIFFTFLVMIRHQGNIYLLDDGVILNGRFSSWNKVKGYKVEKIVKWHELYGLDDRLNNSYKVSLLLKRGIFQPNYVVLTEERDMRSVVQLLEDKGIEGTVAYSLPQVEVQR</sequence>
<organism evidence="2 3">
    <name type="scientific">Rossellomorea marisflavi</name>
    <dbReference type="NCBI Taxonomy" id="189381"/>
    <lineage>
        <taxon>Bacteria</taxon>
        <taxon>Bacillati</taxon>
        <taxon>Bacillota</taxon>
        <taxon>Bacilli</taxon>
        <taxon>Bacillales</taxon>
        <taxon>Bacillaceae</taxon>
        <taxon>Rossellomorea</taxon>
    </lineage>
</organism>